<dbReference type="Pfam" id="PF02187">
    <property type="entry name" value="GAS2"/>
    <property type="match status" value="1"/>
</dbReference>
<feature type="region of interest" description="Disordered" evidence="5">
    <location>
        <begin position="693"/>
        <end position="879"/>
    </location>
</feature>
<dbReference type="InterPro" id="IPR011992">
    <property type="entry name" value="EF-hand-dom_pair"/>
</dbReference>
<dbReference type="GO" id="GO:0005509">
    <property type="term" value="F:calcium ion binding"/>
    <property type="evidence" value="ECO:0007669"/>
    <property type="project" value="InterPro"/>
</dbReference>
<dbReference type="EMBL" id="CACRXK020020063">
    <property type="protein sequence ID" value="CAB4034386.1"/>
    <property type="molecule type" value="Genomic_DNA"/>
</dbReference>
<keyword evidence="3" id="KW-0206">Cytoskeleton</keyword>
<keyword evidence="4" id="KW-0175">Coiled coil</keyword>
<dbReference type="GO" id="GO:0008017">
    <property type="term" value="F:microtubule binding"/>
    <property type="evidence" value="ECO:0007669"/>
    <property type="project" value="InterPro"/>
</dbReference>
<dbReference type="PANTHER" id="PTHR23169">
    <property type="entry name" value="ENVOPLAKIN"/>
    <property type="match status" value="1"/>
</dbReference>
<proteinExistence type="predicted"/>
<dbReference type="AlphaFoldDB" id="A0A7D9LL39"/>
<dbReference type="PANTHER" id="PTHR23169:SF34">
    <property type="entry name" value="MICROTUBULE-ACTIN CROSS-LINKING FACTOR 1"/>
    <property type="match status" value="1"/>
</dbReference>
<dbReference type="OrthoDB" id="5963488at2759"/>
<comment type="caution">
    <text evidence="6">The sequence shown here is derived from an EMBL/GenBank/DDBJ whole genome shotgun (WGS) entry which is preliminary data.</text>
</comment>
<dbReference type="InterPro" id="IPR043197">
    <property type="entry name" value="Plakin"/>
</dbReference>
<dbReference type="Gene3D" id="1.20.58.60">
    <property type="match status" value="4"/>
</dbReference>
<dbReference type="InterPro" id="IPR002048">
    <property type="entry name" value="EF_hand_dom"/>
</dbReference>
<dbReference type="GO" id="GO:0005856">
    <property type="term" value="C:cytoskeleton"/>
    <property type="evidence" value="ECO:0007669"/>
    <property type="project" value="UniProtKB-SubCell"/>
</dbReference>
<protein>
    <submittedName>
        <fullName evidence="6">Nesprin-1-like isoform X1</fullName>
    </submittedName>
</protein>
<dbReference type="InterPro" id="IPR036534">
    <property type="entry name" value="GAR_dom_sf"/>
</dbReference>
<dbReference type="PROSITE" id="PS50222">
    <property type="entry name" value="EF_HAND_2"/>
    <property type="match status" value="1"/>
</dbReference>
<keyword evidence="2" id="KW-0963">Cytoplasm</keyword>
<dbReference type="InterPro" id="IPR002017">
    <property type="entry name" value="Spectrin_repeat"/>
</dbReference>
<dbReference type="GO" id="GO:0005886">
    <property type="term" value="C:plasma membrane"/>
    <property type="evidence" value="ECO:0007669"/>
    <property type="project" value="UniProtKB-SubCell"/>
</dbReference>
<dbReference type="SUPFAM" id="SSF46966">
    <property type="entry name" value="Spectrin repeat"/>
    <property type="match status" value="4"/>
</dbReference>
<dbReference type="InterPro" id="IPR003108">
    <property type="entry name" value="GAR_dom"/>
</dbReference>
<name>A0A7D9LL39_PARCT</name>
<dbReference type="SMART" id="SM00150">
    <property type="entry name" value="SPEC"/>
    <property type="match status" value="4"/>
</dbReference>
<dbReference type="FunFam" id="1.20.58.60:FF:000001">
    <property type="entry name" value="Microtubule-actin cross-linking factor 1"/>
    <property type="match status" value="2"/>
</dbReference>
<keyword evidence="7" id="KW-1185">Reference proteome</keyword>
<dbReference type="PROSITE" id="PS51460">
    <property type="entry name" value="GAR"/>
    <property type="match status" value="1"/>
</dbReference>
<sequence>MADIDKQWREILNRLNKVKKNVDDNYRASKKFFGSYDELITFMTEAEKQLESEDSIGADPAVLKHQLKKHKLFQSTLGPQQAKMDVTIKSGKVLIDRGEVDDAVVVEAKIAELKERWDGLCGLSVERQQKLEEALLFTGMFQDALQSLFDWLETVESGLSSETAIMGDTQTVLILMDNHKAFQRDLASRQKTYDSVVKSGRQCVEEQKVEDPTALADTLDDLVVRWDTLSMMSNTKQERLENALTLAEEFESGVKEELKVLKGIDTRLRSFGPVADNVDGVDKQIEEMEEVLADLQTEEGKVKSTIKKGDMILRFCHPSGTHTIQTLLNRLKKRWEELNSWANQRKTRLDEHLKSMEDERKLIEELSAWVKEKEAVIEEKEAVPLPEEDTDKLKALLDEHKEFQDNLTTRQPDYDQIMRSSKRRQLAAEPARKHEIPSKVRPGWNKTRIPRNAPSSQPVFSRGHSFTRDKSPARAQLAKHWQHLWLLSLERMRRIQERLDYITQKKLAANFSFDEWKKRFGHWLHESKSRVLDIFRQNDHDHDGSLTREQFITGFLATTFPTERWELQLVARKFERRGLISYKDFVAAMKAKKSTKPLTESEQIHDEIERQVSECECPHKFEVTKVAERKYRFGDSQKLRLLRILRSTVMVRVGGGWETLKEFLSKNDPCKAEGRTNFDIRNLAASPDLSVHNIGTFRNKRPGISREGSGTDLKDGLAPPALGPRKKSGSNLKGDKAGELKKAGSRDGLASPRATTPTSRVKKATSHTSVHSDDGKPEASGTSTPTKTKTSTKRTTTSTSRVPTPKSTTSRASPAKSTVASRTTTSRIPSPSTTGGASRTTTTTTRTGSGGTRTPTKSTSSATPRSSTKTTKTTKTTKK</sequence>
<evidence type="ECO:0000313" key="6">
    <source>
        <dbReference type="EMBL" id="CAB4034386.1"/>
    </source>
</evidence>
<dbReference type="CDD" id="cd00176">
    <property type="entry name" value="SPEC"/>
    <property type="match status" value="2"/>
</dbReference>
<dbReference type="Gene3D" id="3.30.920.20">
    <property type="entry name" value="Gas2-like domain"/>
    <property type="match status" value="1"/>
</dbReference>
<dbReference type="SUPFAM" id="SSF47473">
    <property type="entry name" value="EF-hand"/>
    <property type="match status" value="1"/>
</dbReference>
<dbReference type="InterPro" id="IPR018159">
    <property type="entry name" value="Spectrin/alpha-actinin"/>
</dbReference>
<evidence type="ECO:0000256" key="3">
    <source>
        <dbReference type="ARBA" id="ARBA00023212"/>
    </source>
</evidence>
<evidence type="ECO:0000256" key="1">
    <source>
        <dbReference type="ARBA" id="ARBA00004245"/>
    </source>
</evidence>
<evidence type="ECO:0000256" key="5">
    <source>
        <dbReference type="SAM" id="MobiDB-lite"/>
    </source>
</evidence>
<feature type="compositionally biased region" description="Low complexity" evidence="5">
    <location>
        <begin position="821"/>
        <end position="879"/>
    </location>
</feature>
<feature type="compositionally biased region" description="Basic and acidic residues" evidence="5">
    <location>
        <begin position="733"/>
        <end position="745"/>
    </location>
</feature>
<feature type="compositionally biased region" description="Low complexity" evidence="5">
    <location>
        <begin position="782"/>
        <end position="811"/>
    </location>
</feature>
<dbReference type="Pfam" id="PF00435">
    <property type="entry name" value="Spectrin"/>
    <property type="match status" value="3"/>
</dbReference>
<organism evidence="6 7">
    <name type="scientific">Paramuricea clavata</name>
    <name type="common">Red gorgonian</name>
    <name type="synonym">Violescent sea-whip</name>
    <dbReference type="NCBI Taxonomy" id="317549"/>
    <lineage>
        <taxon>Eukaryota</taxon>
        <taxon>Metazoa</taxon>
        <taxon>Cnidaria</taxon>
        <taxon>Anthozoa</taxon>
        <taxon>Octocorallia</taxon>
        <taxon>Malacalcyonacea</taxon>
        <taxon>Plexauridae</taxon>
        <taxon>Paramuricea</taxon>
    </lineage>
</organism>
<dbReference type="Gene3D" id="1.10.238.10">
    <property type="entry name" value="EF-hand"/>
    <property type="match status" value="1"/>
</dbReference>
<gene>
    <name evidence="6" type="ORF">PACLA_8A035048</name>
</gene>
<evidence type="ECO:0000313" key="7">
    <source>
        <dbReference type="Proteomes" id="UP001152795"/>
    </source>
</evidence>
<accession>A0A7D9LL39</accession>
<evidence type="ECO:0000256" key="2">
    <source>
        <dbReference type="ARBA" id="ARBA00022490"/>
    </source>
</evidence>
<dbReference type="SMART" id="SM00243">
    <property type="entry name" value="GAS2"/>
    <property type="match status" value="1"/>
</dbReference>
<reference evidence="6" key="1">
    <citation type="submission" date="2020-04" db="EMBL/GenBank/DDBJ databases">
        <authorList>
            <person name="Alioto T."/>
            <person name="Alioto T."/>
            <person name="Gomez Garrido J."/>
        </authorList>
    </citation>
    <scope>NUCLEOTIDE SEQUENCE</scope>
    <source>
        <strain evidence="6">A484AB</strain>
    </source>
</reference>
<dbReference type="Proteomes" id="UP001152795">
    <property type="component" value="Unassembled WGS sequence"/>
</dbReference>
<feature type="region of interest" description="Disordered" evidence="5">
    <location>
        <begin position="438"/>
        <end position="467"/>
    </location>
</feature>
<comment type="subcellular location">
    <subcellularLocation>
        <location evidence="1">Cytoplasm</location>
        <location evidence="1">Cytoskeleton</location>
    </subcellularLocation>
</comment>
<dbReference type="GO" id="GO:0045104">
    <property type="term" value="P:intermediate filament cytoskeleton organization"/>
    <property type="evidence" value="ECO:0007669"/>
    <property type="project" value="InterPro"/>
</dbReference>
<dbReference type="SUPFAM" id="SSF143575">
    <property type="entry name" value="GAS2 domain-like"/>
    <property type="match status" value="1"/>
</dbReference>
<evidence type="ECO:0000256" key="4">
    <source>
        <dbReference type="SAM" id="Coils"/>
    </source>
</evidence>
<feature type="coiled-coil region" evidence="4">
    <location>
        <begin position="278"/>
        <end position="305"/>
    </location>
</feature>